<reference evidence="2 3" key="1">
    <citation type="journal article" date="2015" name="Nature">
        <title>rRNA introns, odd ribosomes, and small enigmatic genomes across a large radiation of phyla.</title>
        <authorList>
            <person name="Brown C.T."/>
            <person name="Hug L.A."/>
            <person name="Thomas B.C."/>
            <person name="Sharon I."/>
            <person name="Castelle C.J."/>
            <person name="Singh A."/>
            <person name="Wilkins M.J."/>
            <person name="Williams K.H."/>
            <person name="Banfield J.F."/>
        </authorList>
    </citation>
    <scope>NUCLEOTIDE SEQUENCE [LARGE SCALE GENOMIC DNA]</scope>
</reference>
<comment type="caution">
    <text evidence="2">The sequence shown here is derived from an EMBL/GenBank/DDBJ whole genome shotgun (WGS) entry which is preliminary data.</text>
</comment>
<sequence>MTIALESLTTLDENPLFRASSRSHKNRCGRRKPKRTRTGNHENRHGWDEGSCHVPREDEPNGKRHRGKDDHNRHEDAGDFVDELLDGSLLLLSLLDHLHDLRQDRIAREGRHLHGQCSLLVNSRAEHRIAFAFPYRHALSREHRFIQ</sequence>
<accession>A0A0G1XLW1</accession>
<proteinExistence type="predicted"/>
<protein>
    <submittedName>
        <fullName evidence="2">Uncharacterized protein</fullName>
    </submittedName>
</protein>
<feature type="region of interest" description="Disordered" evidence="1">
    <location>
        <begin position="16"/>
        <end position="75"/>
    </location>
</feature>
<organism evidence="2 3">
    <name type="scientific">Candidatus Uhrbacteria bacterium GW2011_GWA2_52_8d</name>
    <dbReference type="NCBI Taxonomy" id="1618979"/>
    <lineage>
        <taxon>Bacteria</taxon>
        <taxon>Candidatus Uhriibacteriota</taxon>
    </lineage>
</organism>
<dbReference type="AntiFam" id="ANF00076">
    <property type="entry name" value="Shadow ORF (opposite copA)"/>
</dbReference>
<dbReference type="AlphaFoldDB" id="A0A0G1XLW1"/>
<feature type="compositionally biased region" description="Basic residues" evidence="1">
    <location>
        <begin position="21"/>
        <end position="38"/>
    </location>
</feature>
<feature type="compositionally biased region" description="Basic and acidic residues" evidence="1">
    <location>
        <begin position="39"/>
        <end position="75"/>
    </location>
</feature>
<evidence type="ECO:0000313" key="2">
    <source>
        <dbReference type="EMBL" id="KKW32263.1"/>
    </source>
</evidence>
<dbReference type="Proteomes" id="UP000034054">
    <property type="component" value="Unassembled WGS sequence"/>
</dbReference>
<gene>
    <name evidence="2" type="ORF">UY76_C0034G0005</name>
</gene>
<dbReference type="EMBL" id="LCRH01000034">
    <property type="protein sequence ID" value="KKW32263.1"/>
    <property type="molecule type" value="Genomic_DNA"/>
</dbReference>
<name>A0A0G1XLW1_9BACT</name>
<evidence type="ECO:0000256" key="1">
    <source>
        <dbReference type="SAM" id="MobiDB-lite"/>
    </source>
</evidence>
<evidence type="ECO:0000313" key="3">
    <source>
        <dbReference type="Proteomes" id="UP000034054"/>
    </source>
</evidence>